<sequence length="47" mass="5370">MTVHTVFVYGTLRKGQRNRAVMEPYLVADLGEGQIRGAMYDLGRSRR</sequence>
<dbReference type="eggNOG" id="COG2105">
    <property type="taxonomic scope" value="Bacteria"/>
</dbReference>
<evidence type="ECO:0000313" key="2">
    <source>
        <dbReference type="EMBL" id="ACV60086.1"/>
    </source>
</evidence>
<reference evidence="3" key="1">
    <citation type="submission" date="2009-09" db="EMBL/GenBank/DDBJ databases">
        <title>The complete plasmid2 of Alicyclobacillus acidocaldarius subsp. acidocaldarius DSM 446.</title>
        <authorList>
            <consortium name="US DOE Joint Genome Institute (JGI-PGF)"/>
            <person name="Lucas S."/>
            <person name="Copeland A."/>
            <person name="Lapidus A."/>
            <person name="Glavina del Rio T."/>
            <person name="Dalin E."/>
            <person name="Tice H."/>
            <person name="Bruce D."/>
            <person name="Goodwin L."/>
            <person name="Pitluck S."/>
            <person name="Kyrpides N."/>
            <person name="Mavromatis K."/>
            <person name="Ivanova N."/>
            <person name="Ovchinnikova G."/>
            <person name="Chertkov O."/>
            <person name="Sims D."/>
            <person name="Brettin T."/>
            <person name="Detter J.C."/>
            <person name="Han C."/>
            <person name="Larimer F."/>
            <person name="Land M."/>
            <person name="Hauser L."/>
            <person name="Markowitz V."/>
            <person name="Cheng J.-F."/>
            <person name="Hugenholtz P."/>
            <person name="Woyke T."/>
            <person name="Wu D."/>
            <person name="Pukall R."/>
            <person name="Klenk H.-P."/>
            <person name="Eisen J.A."/>
        </authorList>
    </citation>
    <scope>NUCLEOTIDE SEQUENCE [LARGE SCALE GENOMIC DNA]</scope>
    <source>
        <strain evidence="3">ATCC 27009 / DSM 446 / BCRC 14685 / JCM 5260 / KCTC 1825 / NBRC 15652 / NCIMB 11725 / NRRL B-14509 / 104-IA</strain>
        <plasmid evidence="3">pAACI02</plasmid>
    </source>
</reference>
<evidence type="ECO:0000259" key="1">
    <source>
        <dbReference type="Pfam" id="PF06094"/>
    </source>
</evidence>
<organism evidence="2 3">
    <name type="scientific">Alicyclobacillus acidocaldarius subsp. acidocaldarius (strain ATCC 27009 / DSM 446 / BCRC 14685 / JCM 5260 / KCTC 1825 / NBRC 15652 / NCIMB 11725 / NRRL B-14509 / 104-IA)</name>
    <name type="common">Bacillus acidocaldarius</name>
    <dbReference type="NCBI Taxonomy" id="521098"/>
    <lineage>
        <taxon>Bacteria</taxon>
        <taxon>Bacillati</taxon>
        <taxon>Bacillota</taxon>
        <taxon>Bacilli</taxon>
        <taxon>Bacillales</taxon>
        <taxon>Alicyclobacillaceae</taxon>
        <taxon>Alicyclobacillus</taxon>
    </lineage>
</organism>
<dbReference type="InterPro" id="IPR009288">
    <property type="entry name" value="AIG2-like_dom"/>
</dbReference>
<dbReference type="InterPro" id="IPR036568">
    <property type="entry name" value="GGCT-like_sf"/>
</dbReference>
<keyword evidence="2" id="KW-0614">Plasmid</keyword>
<dbReference type="EMBL" id="CP001729">
    <property type="protein sequence ID" value="ACV60086.1"/>
    <property type="molecule type" value="Genomic_DNA"/>
</dbReference>
<feature type="domain" description="Gamma-glutamylcyclotransferase AIG2-like" evidence="1">
    <location>
        <begin position="6"/>
        <end position="43"/>
    </location>
</feature>
<proteinExistence type="predicted"/>
<gene>
    <name evidence="2" type="ordered locus">Aaci_3090</name>
</gene>
<dbReference type="HOGENOM" id="CLU_3163822_0_0_9"/>
<dbReference type="Proteomes" id="UP000001917">
    <property type="component" value="Plasmid pAACI02"/>
</dbReference>
<protein>
    <recommendedName>
        <fullName evidence="1">Gamma-glutamylcyclotransferase AIG2-like domain-containing protein</fullName>
    </recommendedName>
</protein>
<dbReference type="Pfam" id="PF06094">
    <property type="entry name" value="GGACT"/>
    <property type="match status" value="1"/>
</dbReference>
<dbReference type="KEGG" id="aac:Aaci_3090"/>
<name>C8WYJ2_ALIAD</name>
<reference evidence="2 3" key="2">
    <citation type="journal article" date="2010" name="Stand. Genomic Sci.">
        <title>Complete genome sequence of Alicyclobacillus acidocaldarius type strain (104-IA).</title>
        <authorList>
            <person name="Mavromatis K."/>
            <person name="Sikorski J."/>
            <person name="Lapidus A."/>
            <person name="Glavina Del Rio T."/>
            <person name="Copeland A."/>
            <person name="Tice H."/>
            <person name="Cheng J.F."/>
            <person name="Lucas S."/>
            <person name="Chen F."/>
            <person name="Nolan M."/>
            <person name="Bruce D."/>
            <person name="Goodwin L."/>
            <person name="Pitluck S."/>
            <person name="Ivanova N."/>
            <person name="Ovchinnikova G."/>
            <person name="Pati A."/>
            <person name="Chen A."/>
            <person name="Palaniappan K."/>
            <person name="Land M."/>
            <person name="Hauser L."/>
            <person name="Chang Y.J."/>
            <person name="Jeffries C.D."/>
            <person name="Chain P."/>
            <person name="Meincke L."/>
            <person name="Sims D."/>
            <person name="Chertkov O."/>
            <person name="Han C."/>
            <person name="Brettin T."/>
            <person name="Detter J.C."/>
            <person name="Wahrenburg C."/>
            <person name="Rohde M."/>
            <person name="Pukall R."/>
            <person name="Goker M."/>
            <person name="Bristow J."/>
            <person name="Eisen J.A."/>
            <person name="Markowitz V."/>
            <person name="Hugenholtz P."/>
            <person name="Klenk H.P."/>
            <person name="Kyrpides N.C."/>
        </authorList>
    </citation>
    <scope>NUCLEOTIDE SEQUENCE [LARGE SCALE GENOMIC DNA]</scope>
    <source>
        <strain evidence="3">ATCC 27009 / DSM 446 / BCRC 14685 / JCM 5260 / KCTC 1825 / NBRC 15652 / NCIMB 11725 / NRRL B-14509 / 104-IA</strain>
        <plasmid evidence="2 3">pAACI02</plasmid>
    </source>
</reference>
<geneLocation type="plasmid" evidence="2 3">
    <name>pAACI02</name>
</geneLocation>
<dbReference type="Gene3D" id="3.10.490.10">
    <property type="entry name" value="Gamma-glutamyl cyclotransferase-like"/>
    <property type="match status" value="1"/>
</dbReference>
<keyword evidence="3" id="KW-1185">Reference proteome</keyword>
<evidence type="ECO:0000313" key="3">
    <source>
        <dbReference type="Proteomes" id="UP000001917"/>
    </source>
</evidence>
<dbReference type="SUPFAM" id="SSF110857">
    <property type="entry name" value="Gamma-glutamyl cyclotransferase-like"/>
    <property type="match status" value="1"/>
</dbReference>
<dbReference type="AlphaFoldDB" id="C8WYJ2"/>
<accession>C8WYJ2</accession>